<dbReference type="InterPro" id="IPR043504">
    <property type="entry name" value="Peptidase_S1_PA_chymotrypsin"/>
</dbReference>
<feature type="region of interest" description="Disordered" evidence="2">
    <location>
        <begin position="36"/>
        <end position="70"/>
    </location>
</feature>
<proteinExistence type="predicted"/>
<keyword evidence="3" id="KW-0645">Protease</keyword>
<gene>
    <name evidence="3" type="ORF">DZF93_01490</name>
</gene>
<evidence type="ECO:0000256" key="1">
    <source>
        <dbReference type="ARBA" id="ARBA00022729"/>
    </source>
</evidence>
<protein>
    <submittedName>
        <fullName evidence="3">Serine protease</fullName>
    </submittedName>
</protein>
<dbReference type="PANTHER" id="PTHR15462">
    <property type="entry name" value="SERINE PROTEASE"/>
    <property type="match status" value="1"/>
</dbReference>
<dbReference type="InterPro" id="IPR050966">
    <property type="entry name" value="Glutamyl_endopeptidase"/>
</dbReference>
<feature type="compositionally biased region" description="Basic and acidic residues" evidence="2">
    <location>
        <begin position="52"/>
        <end position="64"/>
    </location>
</feature>
<name>A0A399SS54_9MICO</name>
<feature type="compositionally biased region" description="Basic residues" evidence="2">
    <location>
        <begin position="40"/>
        <end position="51"/>
    </location>
</feature>
<evidence type="ECO:0000256" key="2">
    <source>
        <dbReference type="SAM" id="MobiDB-lite"/>
    </source>
</evidence>
<dbReference type="InterPro" id="IPR009003">
    <property type="entry name" value="Peptidase_S1_PA"/>
</dbReference>
<accession>A0A399SS54</accession>
<dbReference type="RefSeq" id="WP_080939425.1">
    <property type="nucleotide sequence ID" value="NZ_CP011046.1"/>
</dbReference>
<dbReference type="AlphaFoldDB" id="A0A399SS54"/>
<keyword evidence="3" id="KW-0378">Hydrolase</keyword>
<dbReference type="Proteomes" id="UP000266634">
    <property type="component" value="Unassembled WGS sequence"/>
</dbReference>
<dbReference type="GO" id="GO:0008233">
    <property type="term" value="F:peptidase activity"/>
    <property type="evidence" value="ECO:0007669"/>
    <property type="project" value="UniProtKB-KW"/>
</dbReference>
<evidence type="ECO:0000313" key="4">
    <source>
        <dbReference type="Proteomes" id="UP000266634"/>
    </source>
</evidence>
<dbReference type="GO" id="GO:0006508">
    <property type="term" value="P:proteolysis"/>
    <property type="evidence" value="ECO:0007669"/>
    <property type="project" value="UniProtKB-KW"/>
</dbReference>
<comment type="caution">
    <text evidence="3">The sequence shown here is derived from an EMBL/GenBank/DDBJ whole genome shotgun (WGS) entry which is preliminary data.</text>
</comment>
<dbReference type="SUPFAM" id="SSF50494">
    <property type="entry name" value="Trypsin-like serine proteases"/>
    <property type="match status" value="1"/>
</dbReference>
<reference evidence="3 4" key="1">
    <citation type="submission" date="2018-08" db="EMBL/GenBank/DDBJ databases">
        <title>Genome Sequence of Clavibacter michiganensis Subspecies type strains, and the Atypical Peach-Colored Strains Isolated from Tomato.</title>
        <authorList>
            <person name="Osdaghi E."/>
            <person name="Portier P."/>
            <person name="Briand M."/>
            <person name="Jacques M.-A."/>
        </authorList>
    </citation>
    <scope>NUCLEOTIDE SEQUENCE [LARGE SCALE GENOMIC DNA]</scope>
    <source>
        <strain evidence="3 4">CFBP 6488</strain>
    </source>
</reference>
<evidence type="ECO:0000313" key="3">
    <source>
        <dbReference type="EMBL" id="RIJ44797.1"/>
    </source>
</evidence>
<dbReference type="Gene3D" id="2.40.10.10">
    <property type="entry name" value="Trypsin-like serine proteases"/>
    <property type="match status" value="2"/>
</dbReference>
<organism evidence="3 4">
    <name type="scientific">Clavibacter michiganensis subsp. insidiosus</name>
    <dbReference type="NCBI Taxonomy" id="33014"/>
    <lineage>
        <taxon>Bacteria</taxon>
        <taxon>Bacillati</taxon>
        <taxon>Actinomycetota</taxon>
        <taxon>Actinomycetes</taxon>
        <taxon>Micrococcales</taxon>
        <taxon>Microbacteriaceae</taxon>
        <taxon>Clavibacter</taxon>
    </lineage>
</organism>
<dbReference type="Pfam" id="PF13365">
    <property type="entry name" value="Trypsin_2"/>
    <property type="match status" value="1"/>
</dbReference>
<keyword evidence="1" id="KW-0732">Signal</keyword>
<dbReference type="EMBL" id="QWEA01000019">
    <property type="protein sequence ID" value="RIJ44797.1"/>
    <property type="molecule type" value="Genomic_DNA"/>
</dbReference>
<sequence>MFAHFADGDHGTPHTHEAAFQDETLDHWTPARLSSAVAHPIRRVKRRHATRTRSDKPALDESKGDATSSPIDTISHIGVIAFRVNGVEMTGTGNVVRSHNGLTVATAAHCVYPGVEATHIAFIPSYERGAPYTTWPVTHVTLPSGWRGGDGVSGDSAFLNVASPTGRTLSEVVGCSRVEFGREGSARATIVAYPSQAPFPGDVQYMTRGLLRRTEYEGIGVIEMPSDLGPGASGGPFFLKDHGELVQVSTLSGGMTSPPLVVAPFWDKAIEAAYHRASSH</sequence>